<dbReference type="Proteomes" id="UP001150603">
    <property type="component" value="Unassembled WGS sequence"/>
</dbReference>
<protein>
    <submittedName>
        <fullName evidence="1">Twinfilin-1</fullName>
    </submittedName>
</protein>
<gene>
    <name evidence="1" type="primary">TWF1</name>
    <name evidence="1" type="ORF">FBU59_006226</name>
</gene>
<proteinExistence type="predicted"/>
<keyword evidence="2" id="KW-1185">Reference proteome</keyword>
<dbReference type="EMBL" id="JANBPW010005327">
    <property type="protein sequence ID" value="KAJ1932861.1"/>
    <property type="molecule type" value="Genomic_DNA"/>
</dbReference>
<evidence type="ECO:0000313" key="2">
    <source>
        <dbReference type="Proteomes" id="UP001150603"/>
    </source>
</evidence>
<accession>A0ACC1J0C7</accession>
<organism evidence="1 2">
    <name type="scientific">Linderina macrospora</name>
    <dbReference type="NCBI Taxonomy" id="4868"/>
    <lineage>
        <taxon>Eukaryota</taxon>
        <taxon>Fungi</taxon>
        <taxon>Fungi incertae sedis</taxon>
        <taxon>Zoopagomycota</taxon>
        <taxon>Kickxellomycotina</taxon>
        <taxon>Kickxellomycetes</taxon>
        <taxon>Kickxellales</taxon>
        <taxon>Kickxellaceae</taxon>
        <taxon>Linderina</taxon>
    </lineage>
</organism>
<feature type="non-terminal residue" evidence="1">
    <location>
        <position position="289"/>
    </location>
</feature>
<comment type="caution">
    <text evidence="1">The sequence shown here is derived from an EMBL/GenBank/DDBJ whole genome shotgun (WGS) entry which is preliminary data.</text>
</comment>
<evidence type="ECO:0000313" key="1">
    <source>
        <dbReference type="EMBL" id="KAJ1932861.1"/>
    </source>
</evidence>
<name>A0ACC1J0C7_9FUNG</name>
<sequence>MSSLSSGIAAAPKLKQFLDESAEGQHSDISVVRVQIRGVDLVETGRKSGPANGDLTQLDELLVDDPAFLLLRANASGWYLVTWMPEGKVGVSNRMIYASSQSNLKAAVGFGNVVDSLQFSSKEEAFGKGIAQAVEGLSVQDSEPAQEKPAVISKPAPALAPKPALDTKPAPNPKPASVAAQSAPAVTVQQPVGQVPPVVQPKPQGLASSGGGVFVKKLDPRLAMSQSELVHMDLLKQEDDARNEQLQQMRSHFRTYTTPSKPDYDPNNQHANQGGVKQTVAAASGGFHT</sequence>
<reference evidence="1" key="1">
    <citation type="submission" date="2022-07" db="EMBL/GenBank/DDBJ databases">
        <title>Phylogenomic reconstructions and comparative analyses of Kickxellomycotina fungi.</title>
        <authorList>
            <person name="Reynolds N.K."/>
            <person name="Stajich J.E."/>
            <person name="Barry K."/>
            <person name="Grigoriev I.V."/>
            <person name="Crous P."/>
            <person name="Smith M.E."/>
        </authorList>
    </citation>
    <scope>NUCLEOTIDE SEQUENCE</scope>
    <source>
        <strain evidence="1">NRRL 5244</strain>
    </source>
</reference>